<gene>
    <name evidence="1" type="ORF">GAB14E_3240</name>
</gene>
<accession>A0A099KQ42</accession>
<dbReference type="PATRIC" id="fig|28229.3.peg.2958"/>
<sequence>MSMELRKSIIDFIRLISSSQKQFEYENNVSIANVSSELICMWFDDLYHSNSELFLNSFSAKELEDLSLFNEFYDLRVKDIPSSDGVKGLLENKSWLEVQSHANALLNKYTW</sequence>
<dbReference type="EMBL" id="JQEC01000040">
    <property type="protein sequence ID" value="KGJ91758.1"/>
    <property type="molecule type" value="Genomic_DNA"/>
</dbReference>
<dbReference type="OrthoDB" id="7052377at2"/>
<dbReference type="RefSeq" id="WP_033082963.1">
    <property type="nucleotide sequence ID" value="NZ_JQEC01000040.1"/>
</dbReference>
<reference evidence="1 2" key="1">
    <citation type="submission" date="2014-08" db="EMBL/GenBank/DDBJ databases">
        <title>Genomic and Phenotypic Diversity of Colwellia psychrerythraea strains from Disparate Marine Basins.</title>
        <authorList>
            <person name="Techtmann S.M."/>
            <person name="Stelling S.C."/>
            <person name="Utturkar S.M."/>
            <person name="Alshibli N."/>
            <person name="Harris A."/>
            <person name="Brown S.D."/>
            <person name="Hazen T.C."/>
        </authorList>
    </citation>
    <scope>NUCLEOTIDE SEQUENCE [LARGE SCALE GENOMIC DNA]</scope>
    <source>
        <strain evidence="1 2">GAB14E</strain>
    </source>
</reference>
<proteinExistence type="predicted"/>
<evidence type="ECO:0000313" key="1">
    <source>
        <dbReference type="EMBL" id="KGJ91758.1"/>
    </source>
</evidence>
<dbReference type="Proteomes" id="UP000029868">
    <property type="component" value="Unassembled WGS sequence"/>
</dbReference>
<dbReference type="AlphaFoldDB" id="A0A099KQ42"/>
<name>A0A099KQ42_COLPS</name>
<protein>
    <submittedName>
        <fullName evidence="1">Uncharacterized protein</fullName>
    </submittedName>
</protein>
<organism evidence="1 2">
    <name type="scientific">Colwellia psychrerythraea</name>
    <name type="common">Vibrio psychroerythus</name>
    <dbReference type="NCBI Taxonomy" id="28229"/>
    <lineage>
        <taxon>Bacteria</taxon>
        <taxon>Pseudomonadati</taxon>
        <taxon>Pseudomonadota</taxon>
        <taxon>Gammaproteobacteria</taxon>
        <taxon>Alteromonadales</taxon>
        <taxon>Colwelliaceae</taxon>
        <taxon>Colwellia</taxon>
    </lineage>
</organism>
<evidence type="ECO:0000313" key="2">
    <source>
        <dbReference type="Proteomes" id="UP000029868"/>
    </source>
</evidence>
<comment type="caution">
    <text evidence="1">The sequence shown here is derived from an EMBL/GenBank/DDBJ whole genome shotgun (WGS) entry which is preliminary data.</text>
</comment>